<dbReference type="EMBL" id="NWSH01002050">
    <property type="protein sequence ID" value="PCG69309.1"/>
    <property type="molecule type" value="Genomic_DNA"/>
</dbReference>
<evidence type="ECO:0000313" key="1">
    <source>
        <dbReference type="EMBL" id="PCG69309.1"/>
    </source>
</evidence>
<accession>A0A2A4JBT1</accession>
<name>A0A2A4JBT1_HELVI</name>
<reference evidence="1" key="1">
    <citation type="submission" date="2017-09" db="EMBL/GenBank/DDBJ databases">
        <title>Contemporary evolution of a Lepidopteran species, Heliothis virescens, in response to modern agricultural practices.</title>
        <authorList>
            <person name="Fritz M.L."/>
            <person name="Deyonke A.M."/>
            <person name="Papanicolaou A."/>
            <person name="Micinski S."/>
            <person name="Westbrook J."/>
            <person name="Gould F."/>
        </authorList>
    </citation>
    <scope>NUCLEOTIDE SEQUENCE [LARGE SCALE GENOMIC DNA]</scope>
    <source>
        <strain evidence="1">HvINT-</strain>
        <tissue evidence="1">Whole body</tissue>
    </source>
</reference>
<dbReference type="AlphaFoldDB" id="A0A2A4JBT1"/>
<protein>
    <submittedName>
        <fullName evidence="1">Uncharacterized protein</fullName>
    </submittedName>
</protein>
<gene>
    <name evidence="1" type="ORF">B5V51_4251</name>
</gene>
<sequence length="106" mass="11962">MYGDSSRTRGPADVLRRQVVENPNVVERACVPALTRTRTIMRRYGAYASCYVVSEASWRTRRWPAAGDARWAAPTAAARQCTVPNVLYLVGYFVAARPRTVTLRRE</sequence>
<comment type="caution">
    <text evidence="1">The sequence shown here is derived from an EMBL/GenBank/DDBJ whole genome shotgun (WGS) entry which is preliminary data.</text>
</comment>
<proteinExistence type="predicted"/>
<organism evidence="1">
    <name type="scientific">Heliothis virescens</name>
    <name type="common">Tobacco budworm moth</name>
    <dbReference type="NCBI Taxonomy" id="7102"/>
    <lineage>
        <taxon>Eukaryota</taxon>
        <taxon>Metazoa</taxon>
        <taxon>Ecdysozoa</taxon>
        <taxon>Arthropoda</taxon>
        <taxon>Hexapoda</taxon>
        <taxon>Insecta</taxon>
        <taxon>Pterygota</taxon>
        <taxon>Neoptera</taxon>
        <taxon>Endopterygota</taxon>
        <taxon>Lepidoptera</taxon>
        <taxon>Glossata</taxon>
        <taxon>Ditrysia</taxon>
        <taxon>Noctuoidea</taxon>
        <taxon>Noctuidae</taxon>
        <taxon>Heliothinae</taxon>
        <taxon>Heliothis</taxon>
    </lineage>
</organism>